<keyword evidence="5" id="KW-1185">Reference proteome</keyword>
<dbReference type="InterPro" id="IPR005162">
    <property type="entry name" value="Retrotrans_gag_dom"/>
</dbReference>
<accession>A0AAD5ZZK4</accession>
<keyword evidence="1" id="KW-0479">Metal-binding</keyword>
<dbReference type="Gene3D" id="4.10.60.10">
    <property type="entry name" value="Zinc finger, CCHC-type"/>
    <property type="match status" value="1"/>
</dbReference>
<feature type="region of interest" description="Disordered" evidence="2">
    <location>
        <begin position="342"/>
        <end position="366"/>
    </location>
</feature>
<comment type="caution">
    <text evidence="4">The sequence shown here is derived from an EMBL/GenBank/DDBJ whole genome shotgun (WGS) entry which is preliminary data.</text>
</comment>
<feature type="domain" description="CCHC-type" evidence="3">
    <location>
        <begin position="318"/>
        <end position="333"/>
    </location>
</feature>
<dbReference type="EMBL" id="JAMRDG010000001">
    <property type="protein sequence ID" value="KAJ3706969.1"/>
    <property type="molecule type" value="Genomic_DNA"/>
</dbReference>
<dbReference type="PROSITE" id="PS50158">
    <property type="entry name" value="ZF_CCHC"/>
    <property type="match status" value="1"/>
</dbReference>
<evidence type="ECO:0000313" key="5">
    <source>
        <dbReference type="Proteomes" id="UP001210211"/>
    </source>
</evidence>
<feature type="compositionally biased region" description="Basic residues" evidence="2">
    <location>
        <begin position="1"/>
        <end position="14"/>
    </location>
</feature>
<feature type="compositionally biased region" description="Basic and acidic residues" evidence="2">
    <location>
        <begin position="15"/>
        <end position="25"/>
    </location>
</feature>
<dbReference type="AlphaFoldDB" id="A0AAD5ZZK4"/>
<feature type="compositionally biased region" description="Pro residues" evidence="2">
    <location>
        <begin position="272"/>
        <end position="281"/>
    </location>
</feature>
<feature type="region of interest" description="Disordered" evidence="2">
    <location>
        <begin position="39"/>
        <end position="58"/>
    </location>
</feature>
<dbReference type="PANTHER" id="PTHR34482">
    <property type="entry name" value="DNA DAMAGE-INDUCIBLE PROTEIN 1-LIKE"/>
    <property type="match status" value="1"/>
</dbReference>
<evidence type="ECO:0000313" key="4">
    <source>
        <dbReference type="EMBL" id="KAJ3706969.1"/>
    </source>
</evidence>
<dbReference type="SUPFAM" id="SSF57756">
    <property type="entry name" value="Retrovirus zinc finger-like domains"/>
    <property type="match status" value="1"/>
</dbReference>
<dbReference type="Pfam" id="PF00098">
    <property type="entry name" value="zf-CCHC"/>
    <property type="match status" value="1"/>
</dbReference>
<evidence type="ECO:0000256" key="1">
    <source>
        <dbReference type="PROSITE-ProRule" id="PRU00047"/>
    </source>
</evidence>
<dbReference type="Pfam" id="PF03732">
    <property type="entry name" value="Retrotrans_gag"/>
    <property type="match status" value="1"/>
</dbReference>
<feature type="region of interest" description="Disordered" evidence="2">
    <location>
        <begin position="253"/>
        <end position="281"/>
    </location>
</feature>
<keyword evidence="1" id="KW-0862">Zinc</keyword>
<sequence length="433" mass="49366">MENARGRRGRRGGRRAPEPERQERVELEDEEVNRLLQAYERGRRATEQDNQGPRDREEANFRKFEAFARLTPPKFNGESGFKAAEEWLAAMKARLEVCQAPAEQQVNLVTYYLENAARFWWEGVKRGYEGDVTQIPWAWFEERFEQRFMSTVHKEAMRNRFVTLKQMGRTVAEYNTQFLSLSQYAPDIFNDPYRQRRQYLDGLDPDIATTVDIRANQGLQQLMDAAEQVDVYQKRKAQQRINQARNVRGRGTVVTGRGMSASPTTRTFPRPVGLPTPPVARPPLPLASRTSQPVNSNWCRRCQQPHSEAECRQINRVCFGCGSSDHWVRDCPKSWINQQRGMNAGTSTGRGAGVVPRGRGNARGGQTNRTTVVHALDATTETPNEEEIVELENLEEEMIDPETGVAADPDEGATDLLAGWTCYRLWVKTTEKS</sequence>
<gene>
    <name evidence="4" type="ORF">LUZ61_010674</name>
</gene>
<dbReference type="GO" id="GO:0003676">
    <property type="term" value="F:nucleic acid binding"/>
    <property type="evidence" value="ECO:0007669"/>
    <property type="project" value="InterPro"/>
</dbReference>
<name>A0AAD5ZZK4_9POAL</name>
<evidence type="ECO:0000259" key="3">
    <source>
        <dbReference type="PROSITE" id="PS50158"/>
    </source>
</evidence>
<feature type="region of interest" description="Disordered" evidence="2">
    <location>
        <begin position="1"/>
        <end position="27"/>
    </location>
</feature>
<dbReference type="GO" id="GO:0008270">
    <property type="term" value="F:zinc ion binding"/>
    <property type="evidence" value="ECO:0007669"/>
    <property type="project" value="UniProtKB-KW"/>
</dbReference>
<keyword evidence="1" id="KW-0863">Zinc-finger</keyword>
<dbReference type="InterPro" id="IPR036875">
    <property type="entry name" value="Znf_CCHC_sf"/>
</dbReference>
<protein>
    <recommendedName>
        <fullName evidence="3">CCHC-type domain-containing protein</fullName>
    </recommendedName>
</protein>
<dbReference type="SMART" id="SM00343">
    <property type="entry name" value="ZnF_C2HC"/>
    <property type="match status" value="2"/>
</dbReference>
<proteinExistence type="predicted"/>
<dbReference type="Proteomes" id="UP001210211">
    <property type="component" value="Unassembled WGS sequence"/>
</dbReference>
<dbReference type="PANTHER" id="PTHR34482:SF36">
    <property type="entry name" value="RETROTRANSPOSON GAG DOMAIN-CONTAINING PROTEIN"/>
    <property type="match status" value="1"/>
</dbReference>
<evidence type="ECO:0000256" key="2">
    <source>
        <dbReference type="SAM" id="MobiDB-lite"/>
    </source>
</evidence>
<organism evidence="4 5">
    <name type="scientific">Rhynchospora tenuis</name>
    <dbReference type="NCBI Taxonomy" id="198213"/>
    <lineage>
        <taxon>Eukaryota</taxon>
        <taxon>Viridiplantae</taxon>
        <taxon>Streptophyta</taxon>
        <taxon>Embryophyta</taxon>
        <taxon>Tracheophyta</taxon>
        <taxon>Spermatophyta</taxon>
        <taxon>Magnoliopsida</taxon>
        <taxon>Liliopsida</taxon>
        <taxon>Poales</taxon>
        <taxon>Cyperaceae</taxon>
        <taxon>Cyperoideae</taxon>
        <taxon>Rhynchosporeae</taxon>
        <taxon>Rhynchospora</taxon>
    </lineage>
</organism>
<reference evidence="4 5" key="1">
    <citation type="journal article" date="2022" name="Cell">
        <title>Repeat-based holocentromeres influence genome architecture and karyotype evolution.</title>
        <authorList>
            <person name="Hofstatter P.G."/>
            <person name="Thangavel G."/>
            <person name="Lux T."/>
            <person name="Neumann P."/>
            <person name="Vondrak T."/>
            <person name="Novak P."/>
            <person name="Zhang M."/>
            <person name="Costa L."/>
            <person name="Castellani M."/>
            <person name="Scott A."/>
            <person name="Toegelov H."/>
            <person name="Fuchs J."/>
            <person name="Mata-Sucre Y."/>
            <person name="Dias Y."/>
            <person name="Vanzela A.L.L."/>
            <person name="Huettel B."/>
            <person name="Almeida C.C.S."/>
            <person name="Simkova H."/>
            <person name="Souza G."/>
            <person name="Pedrosa-Harand A."/>
            <person name="Macas J."/>
            <person name="Mayer K.F.X."/>
            <person name="Houben A."/>
            <person name="Marques A."/>
        </authorList>
    </citation>
    <scope>NUCLEOTIDE SEQUENCE [LARGE SCALE GENOMIC DNA]</scope>
    <source>
        <strain evidence="4">RhyTen1mFocal</strain>
    </source>
</reference>
<dbReference type="InterPro" id="IPR001878">
    <property type="entry name" value="Znf_CCHC"/>
</dbReference>
<feature type="compositionally biased region" description="Basic and acidic residues" evidence="2">
    <location>
        <begin position="40"/>
        <end position="58"/>
    </location>
</feature>